<dbReference type="Pfam" id="PF00069">
    <property type="entry name" value="Pkinase"/>
    <property type="match status" value="1"/>
</dbReference>
<dbReference type="SMART" id="SM00220">
    <property type="entry name" value="S_TKc"/>
    <property type="match status" value="1"/>
</dbReference>
<keyword evidence="12" id="KW-1133">Transmembrane helix</keyword>
<comment type="catalytic activity">
    <reaction evidence="8">
        <text>L-threonyl-[protein] + ATP = O-phospho-L-threonyl-[protein] + ADP + H(+)</text>
        <dbReference type="Rhea" id="RHEA:46608"/>
        <dbReference type="Rhea" id="RHEA-COMP:11060"/>
        <dbReference type="Rhea" id="RHEA-COMP:11605"/>
        <dbReference type="ChEBI" id="CHEBI:15378"/>
        <dbReference type="ChEBI" id="CHEBI:30013"/>
        <dbReference type="ChEBI" id="CHEBI:30616"/>
        <dbReference type="ChEBI" id="CHEBI:61977"/>
        <dbReference type="ChEBI" id="CHEBI:456216"/>
        <dbReference type="EC" id="2.7.11.1"/>
    </reaction>
</comment>
<dbReference type="InterPro" id="IPR000719">
    <property type="entry name" value="Prot_kinase_dom"/>
</dbReference>
<evidence type="ECO:0000256" key="3">
    <source>
        <dbReference type="ARBA" id="ARBA00022527"/>
    </source>
</evidence>
<evidence type="ECO:0000256" key="5">
    <source>
        <dbReference type="ARBA" id="ARBA00022741"/>
    </source>
</evidence>
<evidence type="ECO:0000256" key="1">
    <source>
        <dbReference type="ARBA" id="ARBA00010886"/>
    </source>
</evidence>
<keyword evidence="12" id="KW-0472">Membrane</keyword>
<evidence type="ECO:0000256" key="9">
    <source>
        <dbReference type="ARBA" id="ARBA00048679"/>
    </source>
</evidence>
<evidence type="ECO:0000256" key="10">
    <source>
        <dbReference type="PROSITE-ProRule" id="PRU10141"/>
    </source>
</evidence>
<feature type="transmembrane region" description="Helical" evidence="12">
    <location>
        <begin position="239"/>
        <end position="256"/>
    </location>
</feature>
<dbReference type="PANTHER" id="PTHR43671">
    <property type="entry name" value="SERINE/THREONINE-PROTEIN KINASE NEK"/>
    <property type="match status" value="1"/>
</dbReference>
<dbReference type="PANTHER" id="PTHR43671:SF98">
    <property type="entry name" value="SERINE_THREONINE-PROTEIN KINASE NEK11"/>
    <property type="match status" value="1"/>
</dbReference>
<proteinExistence type="inferred from homology"/>
<evidence type="ECO:0000256" key="11">
    <source>
        <dbReference type="SAM" id="MobiDB-lite"/>
    </source>
</evidence>
<evidence type="ECO:0000256" key="8">
    <source>
        <dbReference type="ARBA" id="ARBA00047899"/>
    </source>
</evidence>
<feature type="transmembrane region" description="Helical" evidence="12">
    <location>
        <begin position="343"/>
        <end position="362"/>
    </location>
</feature>
<name>A0A812R0G5_9DINO</name>
<dbReference type="SUPFAM" id="SSF56112">
    <property type="entry name" value="Protein kinase-like (PK-like)"/>
    <property type="match status" value="1"/>
</dbReference>
<evidence type="ECO:0000256" key="7">
    <source>
        <dbReference type="ARBA" id="ARBA00022840"/>
    </source>
</evidence>
<dbReference type="InterPro" id="IPR050660">
    <property type="entry name" value="NEK_Ser/Thr_kinase"/>
</dbReference>
<keyword evidence="5 10" id="KW-0547">Nucleotide-binding</keyword>
<feature type="transmembrane region" description="Helical" evidence="12">
    <location>
        <begin position="145"/>
        <end position="163"/>
    </location>
</feature>
<dbReference type="GO" id="GO:0005634">
    <property type="term" value="C:nucleus"/>
    <property type="evidence" value="ECO:0007669"/>
    <property type="project" value="TreeGrafter"/>
</dbReference>
<feature type="domain" description="Protein kinase" evidence="13">
    <location>
        <begin position="541"/>
        <end position="829"/>
    </location>
</feature>
<reference evidence="14" key="1">
    <citation type="submission" date="2021-02" db="EMBL/GenBank/DDBJ databases">
        <authorList>
            <person name="Dougan E. K."/>
            <person name="Rhodes N."/>
            <person name="Thang M."/>
            <person name="Chan C."/>
        </authorList>
    </citation>
    <scope>NUCLEOTIDE SEQUENCE</scope>
</reference>
<feature type="binding site" evidence="10">
    <location>
        <position position="570"/>
    </location>
    <ligand>
        <name>ATP</name>
        <dbReference type="ChEBI" id="CHEBI:30616"/>
    </ligand>
</feature>
<feature type="region of interest" description="Disordered" evidence="11">
    <location>
        <begin position="1"/>
        <end position="28"/>
    </location>
</feature>
<comment type="caution">
    <text evidence="14">The sequence shown here is derived from an EMBL/GenBank/DDBJ whole genome shotgun (WGS) entry which is preliminary data.</text>
</comment>
<evidence type="ECO:0000259" key="13">
    <source>
        <dbReference type="PROSITE" id="PS50011"/>
    </source>
</evidence>
<keyword evidence="15" id="KW-1185">Reference proteome</keyword>
<organism evidence="14 15">
    <name type="scientific">Symbiodinium natans</name>
    <dbReference type="NCBI Taxonomy" id="878477"/>
    <lineage>
        <taxon>Eukaryota</taxon>
        <taxon>Sar</taxon>
        <taxon>Alveolata</taxon>
        <taxon>Dinophyceae</taxon>
        <taxon>Suessiales</taxon>
        <taxon>Symbiodiniaceae</taxon>
        <taxon>Symbiodinium</taxon>
    </lineage>
</organism>
<evidence type="ECO:0000256" key="4">
    <source>
        <dbReference type="ARBA" id="ARBA00022679"/>
    </source>
</evidence>
<sequence>MSSDSSSSETSSACSTTETEDSDRPIPAQRFAVDIVALTREWGNADSELSLDTPPSPQGRHTRYRNMALALEAAERRLSSRSQLIQSPVCFENPRVQAFASFVIFVTTNTRTMVNAAVVDHYINSRGFEAFADTTWKLDSLAKDSWYFVFLAMDISFMLFQIACVRRDRCMAQLCQRLWRNGAYVRWVAFQIYSILFLGILSGWQLVRGYRQLRSQGYRDSFLLELGDPSMADSGAFRMPFYSSHLTFFYEMPFMLRICHFLSRDRLSAFNIIVTLAAGGSFALVLFALLTLDYGVSSALVQHYHSSKRRFFSVAHACLRGTEMLARALVVTSTMLGIAGRMFGIWLFVAALFDWLIGLVLLSWASTGFSKRTVFLSIPLFGANIALFADLPSLAGRVRVLTVCLDVLRSLELGPAVWFYILEYRAIESGQLNGNMVFHIRVLGCLVTMICAWCAHVLLRWSLSAHGLRGVAKDASEPGKLETGGQFDDTVFGSSLDEAYFYQPDGMADLAGWLFSKGIGDQFASLLEICWERQPLRLSRLEALAKLGEGGFGRVYKVRDTRRGNQYALKLQGRSRVASAAVREANALHEVKHLFVVELVQVFCTSSFYCILLELCDVDLNRHILDCQNAFGVAEGLPEQDSKRFLGCLFLALQHLHEREIVFCDLKPENILIQAFWQRGTQLKLAKLADFGLAKSIDNLSQSSMSSLCGRFSGTPAFLPPDRPFTSESSQDSMADSPGTMSRLFVSRDWYALGCVLFLMLFGEVGGKKIRHGVRAILLPPPMEVIANVISDAAAAGAHSQAALDLNTRLLAPLPQRGGGDDVKSSPFLADTLPFLENMVRDFSSSR</sequence>
<feature type="compositionally biased region" description="Low complexity" evidence="11">
    <location>
        <begin position="1"/>
        <end position="17"/>
    </location>
</feature>
<accession>A0A812R0G5</accession>
<evidence type="ECO:0000256" key="2">
    <source>
        <dbReference type="ARBA" id="ARBA00012513"/>
    </source>
</evidence>
<evidence type="ECO:0000313" key="15">
    <source>
        <dbReference type="Proteomes" id="UP000604046"/>
    </source>
</evidence>
<protein>
    <recommendedName>
        <fullName evidence="2">non-specific serine/threonine protein kinase</fullName>
        <ecNumber evidence="2">2.7.11.1</ecNumber>
    </recommendedName>
</protein>
<evidence type="ECO:0000313" key="14">
    <source>
        <dbReference type="EMBL" id="CAE7414047.1"/>
    </source>
</evidence>
<dbReference type="Proteomes" id="UP000604046">
    <property type="component" value="Unassembled WGS sequence"/>
</dbReference>
<dbReference type="CDD" id="cd00180">
    <property type="entry name" value="PKc"/>
    <property type="match status" value="1"/>
</dbReference>
<dbReference type="PROSITE" id="PS00107">
    <property type="entry name" value="PROTEIN_KINASE_ATP"/>
    <property type="match status" value="1"/>
</dbReference>
<dbReference type="PROSITE" id="PS50011">
    <property type="entry name" value="PROTEIN_KINASE_DOM"/>
    <property type="match status" value="1"/>
</dbReference>
<dbReference type="EC" id="2.7.11.1" evidence="2"/>
<dbReference type="Gene3D" id="1.10.510.10">
    <property type="entry name" value="Transferase(Phosphotransferase) domain 1"/>
    <property type="match status" value="1"/>
</dbReference>
<keyword evidence="12" id="KW-0812">Transmembrane</keyword>
<evidence type="ECO:0000256" key="6">
    <source>
        <dbReference type="ARBA" id="ARBA00022777"/>
    </source>
</evidence>
<comment type="catalytic activity">
    <reaction evidence="9">
        <text>L-seryl-[protein] + ATP = O-phospho-L-seryl-[protein] + ADP + H(+)</text>
        <dbReference type="Rhea" id="RHEA:17989"/>
        <dbReference type="Rhea" id="RHEA-COMP:9863"/>
        <dbReference type="Rhea" id="RHEA-COMP:11604"/>
        <dbReference type="ChEBI" id="CHEBI:15378"/>
        <dbReference type="ChEBI" id="CHEBI:29999"/>
        <dbReference type="ChEBI" id="CHEBI:30616"/>
        <dbReference type="ChEBI" id="CHEBI:83421"/>
        <dbReference type="ChEBI" id="CHEBI:456216"/>
        <dbReference type="EC" id="2.7.11.1"/>
    </reaction>
</comment>
<feature type="transmembrane region" description="Helical" evidence="12">
    <location>
        <begin position="442"/>
        <end position="463"/>
    </location>
</feature>
<dbReference type="OrthoDB" id="5979581at2759"/>
<keyword evidence="6" id="KW-0418">Kinase</keyword>
<feature type="transmembrane region" description="Helical" evidence="12">
    <location>
        <begin position="184"/>
        <end position="207"/>
    </location>
</feature>
<keyword evidence="3" id="KW-0723">Serine/threonine-protein kinase</keyword>
<dbReference type="AlphaFoldDB" id="A0A812R0G5"/>
<dbReference type="GO" id="GO:0005524">
    <property type="term" value="F:ATP binding"/>
    <property type="evidence" value="ECO:0007669"/>
    <property type="project" value="UniProtKB-UniRule"/>
</dbReference>
<dbReference type="GO" id="GO:0004674">
    <property type="term" value="F:protein serine/threonine kinase activity"/>
    <property type="evidence" value="ECO:0007669"/>
    <property type="project" value="UniProtKB-KW"/>
</dbReference>
<dbReference type="InterPro" id="IPR017441">
    <property type="entry name" value="Protein_kinase_ATP_BS"/>
</dbReference>
<comment type="similarity">
    <text evidence="1">Belongs to the protein kinase superfamily. NEK Ser/Thr protein kinase family. NIMA subfamily.</text>
</comment>
<dbReference type="EMBL" id="CAJNDS010002291">
    <property type="protein sequence ID" value="CAE7414047.1"/>
    <property type="molecule type" value="Genomic_DNA"/>
</dbReference>
<feature type="transmembrane region" description="Helical" evidence="12">
    <location>
        <begin position="268"/>
        <end position="290"/>
    </location>
</feature>
<keyword evidence="4" id="KW-0808">Transferase</keyword>
<evidence type="ECO:0000256" key="12">
    <source>
        <dbReference type="SAM" id="Phobius"/>
    </source>
</evidence>
<keyword evidence="7 10" id="KW-0067">ATP-binding</keyword>
<dbReference type="InterPro" id="IPR011009">
    <property type="entry name" value="Kinase-like_dom_sf"/>
</dbReference>
<gene>
    <name evidence="14" type="primary">STK33</name>
    <name evidence="14" type="ORF">SNAT2548_LOCUS22510</name>
</gene>